<organism evidence="1 2">
    <name type="scientific">Rufibacter quisquiliarum</name>
    <dbReference type="NCBI Taxonomy" id="1549639"/>
    <lineage>
        <taxon>Bacteria</taxon>
        <taxon>Pseudomonadati</taxon>
        <taxon>Bacteroidota</taxon>
        <taxon>Cytophagia</taxon>
        <taxon>Cytophagales</taxon>
        <taxon>Hymenobacteraceae</taxon>
        <taxon>Rufibacter</taxon>
    </lineage>
</organism>
<dbReference type="Proteomes" id="UP000563094">
    <property type="component" value="Unassembled WGS sequence"/>
</dbReference>
<reference evidence="1 2" key="1">
    <citation type="submission" date="2020-08" db="EMBL/GenBank/DDBJ databases">
        <title>Genomic Encyclopedia of Type Strains, Phase IV (KMG-IV): sequencing the most valuable type-strain genomes for metagenomic binning, comparative biology and taxonomic classification.</title>
        <authorList>
            <person name="Goeker M."/>
        </authorList>
    </citation>
    <scope>NUCLEOTIDE SEQUENCE [LARGE SCALE GENOMIC DNA]</scope>
    <source>
        <strain evidence="1 2">DSM 29854</strain>
    </source>
</reference>
<comment type="caution">
    <text evidence="1">The sequence shown here is derived from an EMBL/GenBank/DDBJ whole genome shotgun (WGS) entry which is preliminary data.</text>
</comment>
<evidence type="ECO:0000313" key="1">
    <source>
        <dbReference type="EMBL" id="MBA9076717.1"/>
    </source>
</evidence>
<keyword evidence="2" id="KW-1185">Reference proteome</keyword>
<accession>A0A839GP91</accession>
<name>A0A839GP91_9BACT</name>
<protein>
    <submittedName>
        <fullName evidence="1">Uncharacterized protein</fullName>
    </submittedName>
</protein>
<evidence type="ECO:0000313" key="2">
    <source>
        <dbReference type="Proteomes" id="UP000563094"/>
    </source>
</evidence>
<dbReference type="EMBL" id="JACJIQ010000004">
    <property type="protein sequence ID" value="MBA9076717.1"/>
    <property type="molecule type" value="Genomic_DNA"/>
</dbReference>
<dbReference type="AlphaFoldDB" id="A0A839GP91"/>
<sequence length="43" mass="5083">MNVKTAKEVRGKRNWPDFIKFKNVKLLEYILIYLQVGITQESA</sequence>
<gene>
    <name evidence="1" type="ORF">FHS90_001423</name>
</gene>
<proteinExistence type="predicted"/>